<dbReference type="PRINTS" id="PR00474">
    <property type="entry name" value="GLU5KINASE"/>
</dbReference>
<dbReference type="InterPro" id="IPR004662">
    <property type="entry name" value="AcgluKinase_fam"/>
</dbReference>
<dbReference type="GO" id="GO:0042450">
    <property type="term" value="P:L-arginine biosynthetic process via ornithine"/>
    <property type="evidence" value="ECO:0007669"/>
    <property type="project" value="UniProtKB-UniRule"/>
</dbReference>
<feature type="site" description="Transition state stabilizer" evidence="9">
    <location>
        <position position="29"/>
    </location>
</feature>
<evidence type="ECO:0000256" key="7">
    <source>
        <dbReference type="ARBA" id="ARBA00022840"/>
    </source>
</evidence>
<organism evidence="11 12">
    <name type="scientific">Candidatus Auribacter fodinae</name>
    <dbReference type="NCBI Taxonomy" id="2093366"/>
    <lineage>
        <taxon>Bacteria</taxon>
        <taxon>Pseudomonadati</taxon>
        <taxon>Candidatus Auribacterota</taxon>
        <taxon>Candidatus Auribacteria</taxon>
        <taxon>Candidatus Auribacterales</taxon>
        <taxon>Candidatus Auribacteraceae</taxon>
        <taxon>Candidatus Auribacter</taxon>
    </lineage>
</organism>
<dbReference type="InterPro" id="IPR037528">
    <property type="entry name" value="ArgB"/>
</dbReference>
<feature type="binding site" evidence="9">
    <location>
        <position position="185"/>
    </location>
    <ligand>
        <name>substrate</name>
    </ligand>
</feature>
<comment type="subcellular location">
    <subcellularLocation>
        <location evidence="9">Cytoplasm</location>
    </subcellularLocation>
</comment>
<evidence type="ECO:0000256" key="1">
    <source>
        <dbReference type="ARBA" id="ARBA00004828"/>
    </source>
</evidence>
<comment type="function">
    <text evidence="9">Catalyzes the ATP-dependent phosphorylation of N-acetyl-L-glutamate.</text>
</comment>
<dbReference type="PIRSF" id="PIRSF000728">
    <property type="entry name" value="NAGK"/>
    <property type="match status" value="1"/>
</dbReference>
<dbReference type="CDD" id="cd04250">
    <property type="entry name" value="AAK_NAGK-C"/>
    <property type="match status" value="1"/>
</dbReference>
<keyword evidence="3 9" id="KW-0028">Amino-acid biosynthesis</keyword>
<dbReference type="InterPro" id="IPR041727">
    <property type="entry name" value="NAGK-C"/>
</dbReference>
<dbReference type="InterPro" id="IPR001057">
    <property type="entry name" value="Glu/AcGlu_kinase"/>
</dbReference>
<keyword evidence="2 9" id="KW-0055">Arginine biosynthesis</keyword>
<reference evidence="11 12" key="1">
    <citation type="journal article" date="2017" name="ISME J.">
        <title>Energy and carbon metabolisms in a deep terrestrial subsurface fluid microbial community.</title>
        <authorList>
            <person name="Momper L."/>
            <person name="Jungbluth S.P."/>
            <person name="Lee M.D."/>
            <person name="Amend J.P."/>
        </authorList>
    </citation>
    <scope>NUCLEOTIDE SEQUENCE [LARGE SCALE GENOMIC DNA]</scope>
    <source>
        <strain evidence="11">SURF_26</strain>
    </source>
</reference>
<feature type="domain" description="Aspartate/glutamate/uridylate kinase" evidence="10">
    <location>
        <begin position="24"/>
        <end position="267"/>
    </location>
</feature>
<protein>
    <recommendedName>
        <fullName evidence="9">Acetylglutamate kinase</fullName>
        <ecNumber evidence="9">2.7.2.8</ecNumber>
    </recommendedName>
    <alternativeName>
        <fullName evidence="9">N-acetyl-L-glutamate 5-phosphotransferase</fullName>
    </alternativeName>
    <alternativeName>
        <fullName evidence="9">NAG kinase</fullName>
        <shortName evidence="9">NAGK</shortName>
    </alternativeName>
</protein>
<evidence type="ECO:0000256" key="3">
    <source>
        <dbReference type="ARBA" id="ARBA00022605"/>
    </source>
</evidence>
<evidence type="ECO:0000259" key="10">
    <source>
        <dbReference type="Pfam" id="PF00696"/>
    </source>
</evidence>
<dbReference type="InterPro" id="IPR001048">
    <property type="entry name" value="Asp/Glu/Uridylate_kinase"/>
</dbReference>
<evidence type="ECO:0000256" key="8">
    <source>
        <dbReference type="ARBA" id="ARBA00048141"/>
    </source>
</evidence>
<dbReference type="Proteomes" id="UP000266426">
    <property type="component" value="Unassembled WGS sequence"/>
</dbReference>
<evidence type="ECO:0000256" key="4">
    <source>
        <dbReference type="ARBA" id="ARBA00022679"/>
    </source>
</evidence>
<evidence type="ECO:0000256" key="9">
    <source>
        <dbReference type="HAMAP-Rule" id="MF_00082"/>
    </source>
</evidence>
<evidence type="ECO:0000256" key="6">
    <source>
        <dbReference type="ARBA" id="ARBA00022777"/>
    </source>
</evidence>
<dbReference type="FunFam" id="3.40.1160.10:FF:000004">
    <property type="entry name" value="Acetylglutamate kinase"/>
    <property type="match status" value="1"/>
</dbReference>
<feature type="binding site" evidence="9">
    <location>
        <begin position="64"/>
        <end position="65"/>
    </location>
    <ligand>
        <name>substrate</name>
    </ligand>
</feature>
<dbReference type="AlphaFoldDB" id="A0A3A4R868"/>
<accession>A0A3A4R868</accession>
<dbReference type="InterPro" id="IPR036393">
    <property type="entry name" value="AceGlu_kinase-like_sf"/>
</dbReference>
<dbReference type="GO" id="GO:0005524">
    <property type="term" value="F:ATP binding"/>
    <property type="evidence" value="ECO:0007669"/>
    <property type="project" value="UniProtKB-UniRule"/>
</dbReference>
<sequence length="297" mass="31992">MQKIIEKAGILIEALPYIQAFKDKITLIKFGGSAMTDENCMRNVLKDIVFLYSVGIKPIVVHGGGNRISEAMKELGKTPRFVQGFRVTDEETINTVENVLYGEINPQIVQMIEELGGKAEGLSGRVHKIINASKHTLPAPDQDVDLGYVGDVKQIYAHPVISVLHSGKIPVIAPLAFGADGHTYNINADLAAGEIARALGAEKLVFLTDVPGIMKDASDKSSLISHLDISLVSSLIDKKVITGGMIPKVMAGIRSVTSGVHKTHIIDGRLPHTLLLEIFTDRGIGTEIVQINSGSED</sequence>
<keyword evidence="4 9" id="KW-0808">Transferase</keyword>
<dbReference type="HAMAP" id="MF_00082">
    <property type="entry name" value="ArgB"/>
    <property type="match status" value="1"/>
</dbReference>
<dbReference type="NCBIfam" id="TIGR00761">
    <property type="entry name" value="argB"/>
    <property type="match status" value="1"/>
</dbReference>
<dbReference type="UniPathway" id="UPA00068">
    <property type="reaction ID" value="UER00107"/>
</dbReference>
<keyword evidence="6 9" id="KW-0418">Kinase</keyword>
<dbReference type="Gene3D" id="3.40.1160.10">
    <property type="entry name" value="Acetylglutamate kinase-like"/>
    <property type="match status" value="1"/>
</dbReference>
<dbReference type="EC" id="2.7.2.8" evidence="9"/>
<comment type="similarity">
    <text evidence="9">Belongs to the acetylglutamate kinase family. ArgB subfamily.</text>
</comment>
<dbReference type="SUPFAM" id="SSF53633">
    <property type="entry name" value="Carbamate kinase-like"/>
    <property type="match status" value="1"/>
</dbReference>
<feature type="site" description="Transition state stabilizer" evidence="9">
    <location>
        <position position="248"/>
    </location>
</feature>
<evidence type="ECO:0000256" key="2">
    <source>
        <dbReference type="ARBA" id="ARBA00022571"/>
    </source>
</evidence>
<dbReference type="PANTHER" id="PTHR23342:SF0">
    <property type="entry name" value="N-ACETYLGLUTAMATE SYNTHASE, MITOCHONDRIAL"/>
    <property type="match status" value="1"/>
</dbReference>
<comment type="pathway">
    <text evidence="1 9">Amino-acid biosynthesis; L-arginine biosynthesis; N(2)-acetyl-L-ornithine from L-glutamate: step 2/4.</text>
</comment>
<dbReference type="PANTHER" id="PTHR23342">
    <property type="entry name" value="N-ACETYLGLUTAMATE SYNTHASE"/>
    <property type="match status" value="1"/>
</dbReference>
<evidence type="ECO:0000313" key="11">
    <source>
        <dbReference type="EMBL" id="RJP60863.1"/>
    </source>
</evidence>
<feature type="binding site" evidence="9">
    <location>
        <position position="86"/>
    </location>
    <ligand>
        <name>substrate</name>
    </ligand>
</feature>
<dbReference type="Pfam" id="PF00696">
    <property type="entry name" value="AA_kinase"/>
    <property type="match status" value="1"/>
</dbReference>
<proteinExistence type="inferred from homology"/>
<keyword evidence="7 9" id="KW-0067">ATP-binding</keyword>
<keyword evidence="5 9" id="KW-0547">Nucleotide-binding</keyword>
<comment type="caution">
    <text evidence="11">The sequence shown here is derived from an EMBL/GenBank/DDBJ whole genome shotgun (WGS) entry which is preliminary data.</text>
</comment>
<comment type="catalytic activity">
    <reaction evidence="8 9">
        <text>N-acetyl-L-glutamate + ATP = N-acetyl-L-glutamyl 5-phosphate + ADP</text>
        <dbReference type="Rhea" id="RHEA:14629"/>
        <dbReference type="ChEBI" id="CHEBI:30616"/>
        <dbReference type="ChEBI" id="CHEBI:44337"/>
        <dbReference type="ChEBI" id="CHEBI:57936"/>
        <dbReference type="ChEBI" id="CHEBI:456216"/>
        <dbReference type="EC" id="2.7.2.8"/>
    </reaction>
</comment>
<evidence type="ECO:0000256" key="5">
    <source>
        <dbReference type="ARBA" id="ARBA00022741"/>
    </source>
</evidence>
<evidence type="ECO:0000313" key="12">
    <source>
        <dbReference type="Proteomes" id="UP000266426"/>
    </source>
</evidence>
<name>A0A3A4R868_9BACT</name>
<gene>
    <name evidence="9 11" type="primary">argB</name>
    <name evidence="11" type="ORF">C4541_03320</name>
</gene>
<dbReference type="GO" id="GO:0005737">
    <property type="term" value="C:cytoplasm"/>
    <property type="evidence" value="ECO:0007669"/>
    <property type="project" value="UniProtKB-SubCell"/>
</dbReference>
<keyword evidence="9" id="KW-0963">Cytoplasm</keyword>
<dbReference type="EMBL" id="QZJZ01000021">
    <property type="protein sequence ID" value="RJP60863.1"/>
    <property type="molecule type" value="Genomic_DNA"/>
</dbReference>
<dbReference type="GO" id="GO:0003991">
    <property type="term" value="F:acetylglutamate kinase activity"/>
    <property type="evidence" value="ECO:0007669"/>
    <property type="project" value="UniProtKB-UniRule"/>
</dbReference>